<dbReference type="InterPro" id="IPR029056">
    <property type="entry name" value="Ribokinase-like"/>
</dbReference>
<evidence type="ECO:0000256" key="1">
    <source>
        <dbReference type="ARBA" id="ARBA00000013"/>
    </source>
</evidence>
<evidence type="ECO:0000256" key="13">
    <source>
        <dbReference type="ARBA" id="ARBA00023268"/>
    </source>
</evidence>
<keyword evidence="10 17" id="KW-0520">NAD</keyword>
<dbReference type="InterPro" id="IPR004443">
    <property type="entry name" value="YjeF_N_dom"/>
</dbReference>
<dbReference type="EC" id="4.2.1.136" evidence="19"/>
<dbReference type="NCBIfam" id="TIGR00196">
    <property type="entry name" value="yjeF_cterm"/>
    <property type="match status" value="1"/>
</dbReference>
<evidence type="ECO:0000256" key="4">
    <source>
        <dbReference type="ARBA" id="ARBA00009524"/>
    </source>
</evidence>
<comment type="catalytic activity">
    <reaction evidence="16 17 19">
        <text>(6S)-NADPHX + ADP = AMP + phosphate + NADPH + H(+)</text>
        <dbReference type="Rhea" id="RHEA:32235"/>
        <dbReference type="ChEBI" id="CHEBI:15378"/>
        <dbReference type="ChEBI" id="CHEBI:43474"/>
        <dbReference type="ChEBI" id="CHEBI:57783"/>
        <dbReference type="ChEBI" id="CHEBI:64076"/>
        <dbReference type="ChEBI" id="CHEBI:456215"/>
        <dbReference type="ChEBI" id="CHEBI:456216"/>
        <dbReference type="EC" id="4.2.1.136"/>
    </reaction>
</comment>
<evidence type="ECO:0000256" key="16">
    <source>
        <dbReference type="ARBA" id="ARBA00049209"/>
    </source>
</evidence>
<keyword evidence="5 18" id="KW-0479">Metal-binding</keyword>
<protein>
    <recommendedName>
        <fullName evidence="19">Bifunctional NAD(P)H-hydrate repair enzyme</fullName>
    </recommendedName>
    <alternativeName>
        <fullName evidence="19">Nicotinamide nucleotide repair protein</fullName>
    </alternativeName>
    <domain>
        <recommendedName>
            <fullName evidence="19">ADP-dependent (S)-NAD(P)H-hydrate dehydratase</fullName>
            <ecNumber evidence="19">4.2.1.136</ecNumber>
        </recommendedName>
        <alternativeName>
            <fullName evidence="19">ADP-dependent NAD(P)HX dehydratase</fullName>
        </alternativeName>
    </domain>
    <domain>
        <recommendedName>
            <fullName evidence="19">NAD(P)H-hydrate epimerase</fullName>
            <ecNumber evidence="19">5.1.99.6</ecNumber>
        </recommendedName>
    </domain>
</protein>
<evidence type="ECO:0000256" key="12">
    <source>
        <dbReference type="ARBA" id="ARBA00023239"/>
    </source>
</evidence>
<dbReference type="InterPro" id="IPR036652">
    <property type="entry name" value="YjeF_N_dom_sf"/>
</dbReference>
<keyword evidence="22" id="KW-0418">Kinase</keyword>
<dbReference type="Gene3D" id="3.40.1190.20">
    <property type="match status" value="1"/>
</dbReference>
<dbReference type="Proteomes" id="UP000320653">
    <property type="component" value="Unassembled WGS sequence"/>
</dbReference>
<comment type="similarity">
    <text evidence="4 19">In the C-terminal section; belongs to the NnrD/CARKD family.</text>
</comment>
<dbReference type="PROSITE" id="PS01050">
    <property type="entry name" value="YJEF_C_2"/>
    <property type="match status" value="1"/>
</dbReference>
<comment type="function">
    <text evidence="17">Catalyzes the dehydration of the S-form of NAD(P)HX at the expense of ADP, which is converted to AMP. Together with NAD(P)HX epimerase, which catalyzes the epimerization of the S- and R-forms, the enzyme allows the repair of both epimers of NAD(P)HX, a damaged form of NAD(P)H that is a result of enzymatic or heat-dependent hydration.</text>
</comment>
<evidence type="ECO:0000256" key="11">
    <source>
        <dbReference type="ARBA" id="ARBA00023235"/>
    </source>
</evidence>
<feature type="binding site" evidence="17">
    <location>
        <begin position="410"/>
        <end position="414"/>
    </location>
    <ligand>
        <name>AMP</name>
        <dbReference type="ChEBI" id="CHEBI:456215"/>
    </ligand>
</feature>
<feature type="binding site" evidence="17">
    <location>
        <position position="321"/>
    </location>
    <ligand>
        <name>(6S)-NADPHX</name>
        <dbReference type="ChEBI" id="CHEBI:64076"/>
    </ligand>
</feature>
<evidence type="ECO:0000256" key="18">
    <source>
        <dbReference type="HAMAP-Rule" id="MF_01966"/>
    </source>
</evidence>
<dbReference type="OrthoDB" id="9806925at2"/>
<dbReference type="EC" id="5.1.99.6" evidence="19"/>
<dbReference type="PANTHER" id="PTHR12592">
    <property type="entry name" value="ATP-DEPENDENT (S)-NAD(P)H-HYDRATE DEHYDRATASE FAMILY MEMBER"/>
    <property type="match status" value="1"/>
</dbReference>
<dbReference type="InterPro" id="IPR030677">
    <property type="entry name" value="Nnr"/>
</dbReference>
<keyword evidence="11 18" id="KW-0413">Isomerase</keyword>
<dbReference type="PIRSF" id="PIRSF017184">
    <property type="entry name" value="Nnr"/>
    <property type="match status" value="1"/>
</dbReference>
<dbReference type="GO" id="GO:0052855">
    <property type="term" value="F:ADP-dependent NAD(P)H-hydrate dehydratase activity"/>
    <property type="evidence" value="ECO:0007669"/>
    <property type="project" value="UniProtKB-UniRule"/>
</dbReference>
<dbReference type="Pfam" id="PF01256">
    <property type="entry name" value="Carb_kinase"/>
    <property type="match status" value="1"/>
</dbReference>
<keyword evidence="12 17" id="KW-0456">Lyase</keyword>
<feature type="binding site" evidence="18">
    <location>
        <position position="63"/>
    </location>
    <ligand>
        <name>K(+)</name>
        <dbReference type="ChEBI" id="CHEBI:29103"/>
    </ligand>
</feature>
<evidence type="ECO:0000256" key="3">
    <source>
        <dbReference type="ARBA" id="ARBA00006001"/>
    </source>
</evidence>
<dbReference type="InterPro" id="IPR000631">
    <property type="entry name" value="CARKD"/>
</dbReference>
<feature type="binding site" evidence="18">
    <location>
        <begin position="62"/>
        <end position="66"/>
    </location>
    <ligand>
        <name>(6S)-NADPHX</name>
        <dbReference type="ChEBI" id="CHEBI:64076"/>
    </ligand>
</feature>
<feature type="binding site" evidence="18">
    <location>
        <position position="123"/>
    </location>
    <ligand>
        <name>K(+)</name>
        <dbReference type="ChEBI" id="CHEBI:29103"/>
    </ligand>
</feature>
<evidence type="ECO:0000256" key="7">
    <source>
        <dbReference type="ARBA" id="ARBA00022840"/>
    </source>
</evidence>
<comment type="similarity">
    <text evidence="17">Belongs to the NnrD/CARKD family.</text>
</comment>
<dbReference type="GO" id="GO:0005524">
    <property type="term" value="F:ATP binding"/>
    <property type="evidence" value="ECO:0007669"/>
    <property type="project" value="UniProtKB-UniRule"/>
</dbReference>
<evidence type="ECO:0000313" key="23">
    <source>
        <dbReference type="Proteomes" id="UP000320653"/>
    </source>
</evidence>
<evidence type="ECO:0000313" key="22">
    <source>
        <dbReference type="EMBL" id="TWF46383.1"/>
    </source>
</evidence>
<comment type="catalytic activity">
    <reaction evidence="15 17 19">
        <text>(6S)-NADHX + ADP = AMP + phosphate + NADH + H(+)</text>
        <dbReference type="Rhea" id="RHEA:32223"/>
        <dbReference type="ChEBI" id="CHEBI:15378"/>
        <dbReference type="ChEBI" id="CHEBI:43474"/>
        <dbReference type="ChEBI" id="CHEBI:57945"/>
        <dbReference type="ChEBI" id="CHEBI:64074"/>
        <dbReference type="ChEBI" id="CHEBI:456215"/>
        <dbReference type="ChEBI" id="CHEBI:456216"/>
        <dbReference type="EC" id="4.2.1.136"/>
    </reaction>
</comment>
<comment type="cofactor">
    <cofactor evidence="17">
        <name>Mg(2+)</name>
        <dbReference type="ChEBI" id="CHEBI:18420"/>
    </cofactor>
</comment>
<sequence>METKRDHLLLTPEEMTAVDAAATDYGLDSFALMLRAGGAVAASALRYFPGALRFVVLCGPGNNGGDGYVAASVLREAGAACAVYSLTDVSRLRGDAARAQAAYTGEIEPLGHYRPQAGDVVIDALFGAGLSRNVPEVVKAIIGQIAEAKLPVLAVDLPSGLCGRRGTPLGAAFRAERTITFMARKPGHLLMPGRELCGETEVFDIGIPMRLVRSKAGCTAENAPEFWLGAFPSIAAETHKYWRGHLAVFSGPGTKTGAARLAALAGLKRGAGLVTVAAPADAIAVNAASLTAIMLHGIDTVGDLKAWLDSAKISAFVLGPGFGIGEKARDFVMALKDRPLVLDADGITSFKDDRNTLFEAFSDGETRLVLTPHEGEFGRLFPDIAADPDLGKVEKAIRAAGRAHAAIVYKGADTVVAAPDGRALINTNGPPWLATAGSGDVLAGMIGALMAQGMPAFEAAAAGVYLHGEAGKRAGSDLTAEDLAIHAGVSLEG</sequence>
<evidence type="ECO:0000259" key="20">
    <source>
        <dbReference type="PROSITE" id="PS51383"/>
    </source>
</evidence>
<dbReference type="HAMAP" id="MF_01965">
    <property type="entry name" value="NADHX_dehydratase"/>
    <property type="match status" value="1"/>
</dbReference>
<proteinExistence type="inferred from homology"/>
<dbReference type="Gene3D" id="3.40.50.10260">
    <property type="entry name" value="YjeF N-terminal domain"/>
    <property type="match status" value="1"/>
</dbReference>
<dbReference type="PROSITE" id="PS51385">
    <property type="entry name" value="YJEF_N"/>
    <property type="match status" value="1"/>
</dbReference>
<feature type="binding site" evidence="17">
    <location>
        <position position="258"/>
    </location>
    <ligand>
        <name>(6S)-NADPHX</name>
        <dbReference type="ChEBI" id="CHEBI:64076"/>
    </ligand>
</feature>
<evidence type="ECO:0000256" key="14">
    <source>
        <dbReference type="ARBA" id="ARBA00025153"/>
    </source>
</evidence>
<evidence type="ECO:0000256" key="9">
    <source>
        <dbReference type="ARBA" id="ARBA00022958"/>
    </source>
</evidence>
<keyword evidence="6 17" id="KW-0547">Nucleotide-binding</keyword>
<gene>
    <name evidence="18" type="primary">nnrE</name>
    <name evidence="17" type="synonym">nnrD</name>
    <name evidence="22" type="ORF">FHW37_11579</name>
</gene>
<comment type="similarity">
    <text evidence="18">Belongs to the NnrE/AIBP family.</text>
</comment>
<dbReference type="EMBL" id="VIWP01000015">
    <property type="protein sequence ID" value="TWF46383.1"/>
    <property type="molecule type" value="Genomic_DNA"/>
</dbReference>
<dbReference type="GO" id="GO:0046872">
    <property type="term" value="F:metal ion binding"/>
    <property type="evidence" value="ECO:0007669"/>
    <property type="project" value="UniProtKB-UniRule"/>
</dbReference>
<comment type="cofactor">
    <cofactor evidence="18 19">
        <name>K(+)</name>
        <dbReference type="ChEBI" id="CHEBI:29103"/>
    </cofactor>
    <text evidence="18 19">Binds 1 potassium ion per subunit.</text>
</comment>
<comment type="caution">
    <text evidence="18">Lacks conserved residue(s) required for the propagation of feature annotation.</text>
</comment>
<dbReference type="GO" id="GO:0110051">
    <property type="term" value="P:metabolite repair"/>
    <property type="evidence" value="ECO:0007669"/>
    <property type="project" value="TreeGrafter"/>
</dbReference>
<dbReference type="PROSITE" id="PS51383">
    <property type="entry name" value="YJEF_C_3"/>
    <property type="match status" value="1"/>
</dbReference>
<feature type="binding site" evidence="17">
    <location>
        <position position="440"/>
    </location>
    <ligand>
        <name>(6S)-NADPHX</name>
        <dbReference type="ChEBI" id="CHEBI:64076"/>
    </ligand>
</feature>
<feature type="binding site" evidence="18">
    <location>
        <begin position="127"/>
        <end position="133"/>
    </location>
    <ligand>
        <name>(6S)-NADPHX</name>
        <dbReference type="ChEBI" id="CHEBI:64076"/>
    </ligand>
</feature>
<dbReference type="SUPFAM" id="SSF64153">
    <property type="entry name" value="YjeF N-terminal domain-like"/>
    <property type="match status" value="1"/>
</dbReference>
<keyword evidence="13" id="KW-0511">Multifunctional enzyme</keyword>
<comment type="subunit">
    <text evidence="17">Homotetramer.</text>
</comment>
<feature type="binding site" evidence="18">
    <location>
        <position position="159"/>
    </location>
    <ligand>
        <name>K(+)</name>
        <dbReference type="ChEBI" id="CHEBI:29103"/>
    </ligand>
</feature>
<evidence type="ECO:0000256" key="2">
    <source>
        <dbReference type="ARBA" id="ARBA00000909"/>
    </source>
</evidence>
<keyword evidence="7 17" id="KW-0067">ATP-binding</keyword>
<dbReference type="RefSeq" id="WP_145643323.1">
    <property type="nucleotide sequence ID" value="NZ_VIWP01000015.1"/>
</dbReference>
<keyword evidence="22" id="KW-0808">Transferase</keyword>
<evidence type="ECO:0000256" key="8">
    <source>
        <dbReference type="ARBA" id="ARBA00022857"/>
    </source>
</evidence>
<accession>A0A561Q7P6</accession>
<comment type="catalytic activity">
    <reaction evidence="2 18 19">
        <text>(6R)-NADPHX = (6S)-NADPHX</text>
        <dbReference type="Rhea" id="RHEA:32227"/>
        <dbReference type="ChEBI" id="CHEBI:64076"/>
        <dbReference type="ChEBI" id="CHEBI:64077"/>
        <dbReference type="EC" id="5.1.99.6"/>
    </reaction>
</comment>
<evidence type="ECO:0000256" key="19">
    <source>
        <dbReference type="PIRNR" id="PIRNR017184"/>
    </source>
</evidence>
<keyword evidence="9 18" id="KW-0630">Potassium</keyword>
<comment type="function">
    <text evidence="18">Catalyzes the epimerization of the S- and R-forms of NAD(P)HX, a damaged form of NAD(P)H that is a result of enzymatic or heat-dependent hydration. This is a prerequisite for the S-specific NAD(P)H-hydrate dehydratase to allow the repair of both epimers of NAD(P)HX.</text>
</comment>
<dbReference type="NCBIfam" id="TIGR00197">
    <property type="entry name" value="yjeF_nterm"/>
    <property type="match status" value="1"/>
</dbReference>
<feature type="binding site" evidence="18">
    <location>
        <position position="156"/>
    </location>
    <ligand>
        <name>(6S)-NADPHX</name>
        <dbReference type="ChEBI" id="CHEBI:64076"/>
    </ligand>
</feature>
<dbReference type="InterPro" id="IPR017953">
    <property type="entry name" value="Carbohydrate_kinase_pred_CS"/>
</dbReference>
<dbReference type="CDD" id="cd01171">
    <property type="entry name" value="YXKO-related"/>
    <property type="match status" value="1"/>
</dbReference>
<feature type="domain" description="YjeF C-terminal" evidence="20">
    <location>
        <begin position="223"/>
        <end position="493"/>
    </location>
</feature>
<feature type="domain" description="YjeF N-terminal" evidence="21">
    <location>
        <begin position="15"/>
        <end position="213"/>
    </location>
</feature>
<dbReference type="AlphaFoldDB" id="A0A561Q7P6"/>
<evidence type="ECO:0000259" key="21">
    <source>
        <dbReference type="PROSITE" id="PS51385"/>
    </source>
</evidence>
<dbReference type="GO" id="GO:0052856">
    <property type="term" value="F:NAD(P)HX epimerase activity"/>
    <property type="evidence" value="ECO:0007669"/>
    <property type="project" value="UniProtKB-UniRule"/>
</dbReference>
<evidence type="ECO:0000256" key="17">
    <source>
        <dbReference type="HAMAP-Rule" id="MF_01965"/>
    </source>
</evidence>
<dbReference type="GO" id="GO:0046496">
    <property type="term" value="P:nicotinamide nucleotide metabolic process"/>
    <property type="evidence" value="ECO:0007669"/>
    <property type="project" value="UniProtKB-UniRule"/>
</dbReference>
<name>A0A561Q7P6_9HYPH</name>
<keyword evidence="8 17" id="KW-0521">NADP</keyword>
<organism evidence="22 23">
    <name type="scientific">Neorhizobium alkalisoli</name>
    <dbReference type="NCBI Taxonomy" id="528178"/>
    <lineage>
        <taxon>Bacteria</taxon>
        <taxon>Pseudomonadati</taxon>
        <taxon>Pseudomonadota</taxon>
        <taxon>Alphaproteobacteria</taxon>
        <taxon>Hyphomicrobiales</taxon>
        <taxon>Rhizobiaceae</taxon>
        <taxon>Rhizobium/Agrobacterium group</taxon>
        <taxon>Neorhizobium</taxon>
    </lineage>
</organism>
<keyword evidence="23" id="KW-1185">Reference proteome</keyword>
<comment type="function">
    <text evidence="14 19">Bifunctional enzyme that catalyzes the epimerization of the S- and R-forms of NAD(P)HX and the dehydration of the S-form of NAD(P)HX at the expense of ADP, which is converted to AMP. This allows the repair of both epimers of NAD(P)HX, a damaged form of NAD(P)H that is a result of enzymatic or heat-dependent hydration.</text>
</comment>
<feature type="binding site" evidence="17">
    <location>
        <position position="439"/>
    </location>
    <ligand>
        <name>AMP</name>
        <dbReference type="ChEBI" id="CHEBI:456215"/>
    </ligand>
</feature>
<evidence type="ECO:0000256" key="5">
    <source>
        <dbReference type="ARBA" id="ARBA00022723"/>
    </source>
</evidence>
<dbReference type="Pfam" id="PF03853">
    <property type="entry name" value="YjeF_N"/>
    <property type="match status" value="1"/>
</dbReference>
<evidence type="ECO:0000256" key="10">
    <source>
        <dbReference type="ARBA" id="ARBA00023027"/>
    </source>
</evidence>
<comment type="catalytic activity">
    <reaction evidence="1 18 19">
        <text>(6R)-NADHX = (6S)-NADHX</text>
        <dbReference type="Rhea" id="RHEA:32215"/>
        <dbReference type="ChEBI" id="CHEBI:64074"/>
        <dbReference type="ChEBI" id="CHEBI:64075"/>
        <dbReference type="EC" id="5.1.99.6"/>
    </reaction>
</comment>
<reference evidence="22 23" key="1">
    <citation type="submission" date="2019-06" db="EMBL/GenBank/DDBJ databases">
        <title>Sorghum-associated microbial communities from plants grown in Nebraska, USA.</title>
        <authorList>
            <person name="Schachtman D."/>
        </authorList>
    </citation>
    <scope>NUCLEOTIDE SEQUENCE [LARGE SCALE GENOMIC DNA]</scope>
    <source>
        <strain evidence="22 23">1225</strain>
    </source>
</reference>
<comment type="caution">
    <text evidence="22">The sequence shown here is derived from an EMBL/GenBank/DDBJ whole genome shotgun (WGS) entry which is preliminary data.</text>
</comment>
<dbReference type="SUPFAM" id="SSF53613">
    <property type="entry name" value="Ribokinase-like"/>
    <property type="match status" value="1"/>
</dbReference>
<evidence type="ECO:0000256" key="15">
    <source>
        <dbReference type="ARBA" id="ARBA00048238"/>
    </source>
</evidence>
<dbReference type="HAMAP" id="MF_01966">
    <property type="entry name" value="NADHX_epimerase"/>
    <property type="match status" value="1"/>
</dbReference>
<evidence type="ECO:0000256" key="6">
    <source>
        <dbReference type="ARBA" id="ARBA00022741"/>
    </source>
</evidence>
<dbReference type="GO" id="GO:0016301">
    <property type="term" value="F:kinase activity"/>
    <property type="evidence" value="ECO:0007669"/>
    <property type="project" value="UniProtKB-KW"/>
</dbReference>
<comment type="similarity">
    <text evidence="3 19">In the N-terminal section; belongs to the NnrE/AIBP family.</text>
</comment>
<dbReference type="PANTHER" id="PTHR12592:SF0">
    <property type="entry name" value="ATP-DEPENDENT (S)-NAD(P)H-HYDRATE DEHYDRATASE"/>
    <property type="match status" value="1"/>
</dbReference>
<feature type="binding site" evidence="17">
    <location>
        <position position="373"/>
    </location>
    <ligand>
        <name>(6S)-NADPHX</name>
        <dbReference type="ChEBI" id="CHEBI:64076"/>
    </ligand>
</feature>